<dbReference type="InterPro" id="IPR009057">
    <property type="entry name" value="Homeodomain-like_sf"/>
</dbReference>
<evidence type="ECO:0000313" key="6">
    <source>
        <dbReference type="Proteomes" id="UP000460221"/>
    </source>
</evidence>
<keyword evidence="1 2" id="KW-0238">DNA-binding</keyword>
<sequence length="238" mass="25760">MHHDHAGVVPEAAGTATLSGMTGPGAAERKHVRSPRSLEADSKASEMLPAITQILRDRGPEGFALGAIAADLGTSSRMLIYHFGSRDELLGRVMKLLRNDTIALLGAPPPIGLDEAIGRFWNYYVHAGHISDMQLFFHMASRRFEEPDRFDDFASTAVDGWVHFFTVAAEADGMEESAARTVSRLTLATLRGIIVDYLITGDLANGERSLDAYRAMVSSMTGAAVRGRSRTSRRAVSG</sequence>
<feature type="region of interest" description="Disordered" evidence="3">
    <location>
        <begin position="1"/>
        <end position="43"/>
    </location>
</feature>
<dbReference type="Pfam" id="PF00440">
    <property type="entry name" value="TetR_N"/>
    <property type="match status" value="1"/>
</dbReference>
<dbReference type="SUPFAM" id="SSF46689">
    <property type="entry name" value="Homeodomain-like"/>
    <property type="match status" value="1"/>
</dbReference>
<dbReference type="GO" id="GO:0003677">
    <property type="term" value="F:DNA binding"/>
    <property type="evidence" value="ECO:0007669"/>
    <property type="project" value="UniProtKB-UniRule"/>
</dbReference>
<evidence type="ECO:0000259" key="4">
    <source>
        <dbReference type="PROSITE" id="PS50977"/>
    </source>
</evidence>
<dbReference type="Proteomes" id="UP000460221">
    <property type="component" value="Unassembled WGS sequence"/>
</dbReference>
<comment type="caution">
    <text evidence="5">The sequence shown here is derived from an EMBL/GenBank/DDBJ whole genome shotgun (WGS) entry which is preliminary data.</text>
</comment>
<feature type="DNA-binding region" description="H-T-H motif" evidence="2">
    <location>
        <begin position="64"/>
        <end position="83"/>
    </location>
</feature>
<evidence type="ECO:0000256" key="1">
    <source>
        <dbReference type="ARBA" id="ARBA00023125"/>
    </source>
</evidence>
<proteinExistence type="predicted"/>
<evidence type="ECO:0000256" key="2">
    <source>
        <dbReference type="PROSITE-ProRule" id="PRU00335"/>
    </source>
</evidence>
<organism evidence="5 6">
    <name type="scientific">Nakamurella alba</name>
    <dbReference type="NCBI Taxonomy" id="2665158"/>
    <lineage>
        <taxon>Bacteria</taxon>
        <taxon>Bacillati</taxon>
        <taxon>Actinomycetota</taxon>
        <taxon>Actinomycetes</taxon>
        <taxon>Nakamurellales</taxon>
        <taxon>Nakamurellaceae</taxon>
        <taxon>Nakamurella</taxon>
    </lineage>
</organism>
<gene>
    <name evidence="5" type="ORF">GIS00_16175</name>
</gene>
<evidence type="ECO:0000313" key="5">
    <source>
        <dbReference type="EMBL" id="MTD15473.1"/>
    </source>
</evidence>
<dbReference type="PROSITE" id="PS50977">
    <property type="entry name" value="HTH_TETR_2"/>
    <property type="match status" value="1"/>
</dbReference>
<dbReference type="EMBL" id="WLYK01000006">
    <property type="protein sequence ID" value="MTD15473.1"/>
    <property type="molecule type" value="Genomic_DNA"/>
</dbReference>
<dbReference type="InterPro" id="IPR001647">
    <property type="entry name" value="HTH_TetR"/>
</dbReference>
<dbReference type="Gene3D" id="1.10.357.10">
    <property type="entry name" value="Tetracycline Repressor, domain 2"/>
    <property type="match status" value="1"/>
</dbReference>
<accession>A0A7K1FQE6</accession>
<feature type="domain" description="HTH tetR-type" evidence="4">
    <location>
        <begin position="41"/>
        <end position="101"/>
    </location>
</feature>
<evidence type="ECO:0000256" key="3">
    <source>
        <dbReference type="SAM" id="MobiDB-lite"/>
    </source>
</evidence>
<reference evidence="5 6" key="1">
    <citation type="submission" date="2019-11" db="EMBL/GenBank/DDBJ databases">
        <authorList>
            <person name="Jiang L.-Q."/>
        </authorList>
    </citation>
    <scope>NUCLEOTIDE SEQUENCE [LARGE SCALE GENOMIC DNA]</scope>
    <source>
        <strain evidence="5 6">YIM 132087</strain>
    </source>
</reference>
<dbReference type="AlphaFoldDB" id="A0A7K1FQE6"/>
<protein>
    <submittedName>
        <fullName evidence="5">TetR family transcriptional regulator</fullName>
    </submittedName>
</protein>
<name>A0A7K1FQE6_9ACTN</name>
<keyword evidence="6" id="KW-1185">Reference proteome</keyword>